<evidence type="ECO:0000256" key="1">
    <source>
        <dbReference type="SAM" id="MobiDB-lite"/>
    </source>
</evidence>
<protein>
    <submittedName>
        <fullName evidence="2">Uncharacterized protein</fullName>
    </submittedName>
</protein>
<accession>A0AAD7YDN6</accession>
<dbReference type="EMBL" id="JARGEI010000022">
    <property type="protein sequence ID" value="KAJ8711456.1"/>
    <property type="molecule type" value="Genomic_DNA"/>
</dbReference>
<evidence type="ECO:0000313" key="3">
    <source>
        <dbReference type="Proteomes" id="UP001231518"/>
    </source>
</evidence>
<dbReference type="AlphaFoldDB" id="A0AAD7YDN6"/>
<feature type="region of interest" description="Disordered" evidence="1">
    <location>
        <begin position="159"/>
        <end position="210"/>
    </location>
</feature>
<dbReference type="Proteomes" id="UP001231518">
    <property type="component" value="Chromosome 21"/>
</dbReference>
<keyword evidence="3" id="KW-1185">Reference proteome</keyword>
<comment type="caution">
    <text evidence="2">The sequence shown here is derived from an EMBL/GenBank/DDBJ whole genome shotgun (WGS) entry which is preliminary data.</text>
</comment>
<feature type="compositionally biased region" description="Low complexity" evidence="1">
    <location>
        <begin position="180"/>
        <end position="197"/>
    </location>
</feature>
<feature type="compositionally biased region" description="Pro residues" evidence="1">
    <location>
        <begin position="1"/>
        <end position="12"/>
    </location>
</feature>
<feature type="compositionally biased region" description="Low complexity" evidence="1">
    <location>
        <begin position="159"/>
        <end position="173"/>
    </location>
</feature>
<proteinExistence type="predicted"/>
<gene>
    <name evidence="2" type="ORF">PYW07_008698</name>
</gene>
<name>A0AAD7YDN6_MYTSE</name>
<reference evidence="2" key="1">
    <citation type="submission" date="2023-03" db="EMBL/GenBank/DDBJ databases">
        <title>Chromosome-level genomes of two armyworms, Mythimna separata and Mythimna loreyi, provide insights into the biosynthesis and reception of sex pheromones.</title>
        <authorList>
            <person name="Zhao H."/>
        </authorList>
    </citation>
    <scope>NUCLEOTIDE SEQUENCE</scope>
    <source>
        <strain evidence="2">BeijingLab</strain>
        <tissue evidence="2">Pupa</tissue>
    </source>
</reference>
<feature type="region of interest" description="Disordered" evidence="1">
    <location>
        <begin position="1"/>
        <end position="45"/>
    </location>
</feature>
<organism evidence="2 3">
    <name type="scientific">Mythimna separata</name>
    <name type="common">Oriental armyworm</name>
    <name type="synonym">Pseudaletia separata</name>
    <dbReference type="NCBI Taxonomy" id="271217"/>
    <lineage>
        <taxon>Eukaryota</taxon>
        <taxon>Metazoa</taxon>
        <taxon>Ecdysozoa</taxon>
        <taxon>Arthropoda</taxon>
        <taxon>Hexapoda</taxon>
        <taxon>Insecta</taxon>
        <taxon>Pterygota</taxon>
        <taxon>Neoptera</taxon>
        <taxon>Endopterygota</taxon>
        <taxon>Lepidoptera</taxon>
        <taxon>Glossata</taxon>
        <taxon>Ditrysia</taxon>
        <taxon>Noctuoidea</taxon>
        <taxon>Noctuidae</taxon>
        <taxon>Noctuinae</taxon>
        <taxon>Hadenini</taxon>
        <taxon>Mythimna</taxon>
    </lineage>
</organism>
<sequence length="221" mass="22871">MRVHTSPPPPAPRASRRTPPRPAGPGPHTRRSADRTLERPLPASSKAMREVDVRCVASDENISGFLCLRGARPAGARGAGGGGARARGGGGGCVLLKVKSGGRLHARHSYSPAWRRRSCSSMKRAASSSVSSRLMVSRPAARGSGAPAVTPRLATRAAAHVAGAQPANGAAARASRDRAAPPMGARRGATSRGAARSMPLQRSNACPRPQPVTRHTLALFI</sequence>
<evidence type="ECO:0000313" key="2">
    <source>
        <dbReference type="EMBL" id="KAJ8711456.1"/>
    </source>
</evidence>